<proteinExistence type="predicted"/>
<reference evidence="1" key="2">
    <citation type="submission" date="2021-11" db="EMBL/GenBank/DDBJ databases">
        <authorList>
            <person name="Gilroy R."/>
        </authorList>
    </citation>
    <scope>NUCLEOTIDE SEQUENCE</scope>
    <source>
        <strain evidence="1">150</strain>
    </source>
</reference>
<evidence type="ECO:0000313" key="2">
    <source>
        <dbReference type="Proteomes" id="UP000813384"/>
    </source>
</evidence>
<dbReference type="Proteomes" id="UP000813384">
    <property type="component" value="Unassembled WGS sequence"/>
</dbReference>
<gene>
    <name evidence="1" type="ORF">K8V42_05630</name>
</gene>
<sequence length="250" mass="28963">MKIYHTETQADYDALMKKLEAEGIESLSKKYWPTFKTETTVVVRAQSGEKRNCGNRTTYGNLSCVRSRYDIPIIKYKAKADEKMRFTKENIEGLVNKYFDDNVGECPGNLIAEIYAMDDTPEKVVVPKYIAEWIQSYLNEGGTPIDVLGSLMSFHASFVDESVIRWFKKNSETMLKALTNGYTIEPEQLYYIPLPHLETSDGIQQVLSKRDTYFASRPNDKLKQRYTKEELEQVPEIYKPYAKPIEEEEE</sequence>
<dbReference type="InterPro" id="IPR012865">
    <property type="entry name" value="DUF1642"/>
</dbReference>
<accession>A0A9E3ZSS9</accession>
<evidence type="ECO:0000313" key="1">
    <source>
        <dbReference type="EMBL" id="MCC9273755.1"/>
    </source>
</evidence>
<dbReference type="AlphaFoldDB" id="A0A9E3ZSS9"/>
<dbReference type="Pfam" id="PF07852">
    <property type="entry name" value="DUF1642"/>
    <property type="match status" value="1"/>
</dbReference>
<reference evidence="1" key="1">
    <citation type="journal article" date="2021" name="PeerJ">
        <title>Extensive microbial diversity within the chicken gut microbiome revealed by metagenomics and culture.</title>
        <authorList>
            <person name="Gilroy R."/>
            <person name="Ravi A."/>
            <person name="Getino M."/>
            <person name="Pursley I."/>
            <person name="Horton D.L."/>
            <person name="Alikhan N.F."/>
            <person name="Baker D."/>
            <person name="Gharbi K."/>
            <person name="Hall N."/>
            <person name="Watson M."/>
            <person name="Adriaenssens E.M."/>
            <person name="Foster-Nyarko E."/>
            <person name="Jarju S."/>
            <person name="Secka A."/>
            <person name="Antonio M."/>
            <person name="Oren A."/>
            <person name="Chaudhuri R.R."/>
            <person name="La Ragione R."/>
            <person name="Hildebrand F."/>
            <person name="Pallen M.J."/>
        </authorList>
    </citation>
    <scope>NUCLEOTIDE SEQUENCE</scope>
    <source>
        <strain evidence="1">150</strain>
    </source>
</reference>
<dbReference type="EMBL" id="JAJJVO010000084">
    <property type="protein sequence ID" value="MCC9273755.1"/>
    <property type="molecule type" value="Genomic_DNA"/>
</dbReference>
<comment type="caution">
    <text evidence="1">The sequence shown here is derived from an EMBL/GenBank/DDBJ whole genome shotgun (WGS) entry which is preliminary data.</text>
</comment>
<name>A0A9E3ZSS9_9ENTE</name>
<organism evidence="1 2">
    <name type="scientific">Enterococcus aquimarinus</name>
    <dbReference type="NCBI Taxonomy" id="328396"/>
    <lineage>
        <taxon>Bacteria</taxon>
        <taxon>Bacillati</taxon>
        <taxon>Bacillota</taxon>
        <taxon>Bacilli</taxon>
        <taxon>Lactobacillales</taxon>
        <taxon>Enterococcaceae</taxon>
        <taxon>Enterococcus</taxon>
    </lineage>
</organism>
<protein>
    <submittedName>
        <fullName evidence="1">DUF1642 domain-containing protein</fullName>
    </submittedName>
</protein>